<comment type="caution">
    <text evidence="2">The sequence shown here is derived from an EMBL/GenBank/DDBJ whole genome shotgun (WGS) entry which is preliminary data.</text>
</comment>
<proteinExistence type="inferred from homology"/>
<dbReference type="EMBL" id="JAUSRR010000013">
    <property type="protein sequence ID" value="MDP9927009.1"/>
    <property type="molecule type" value="Genomic_DNA"/>
</dbReference>
<dbReference type="InterPro" id="IPR029045">
    <property type="entry name" value="ClpP/crotonase-like_dom_sf"/>
</dbReference>
<dbReference type="SUPFAM" id="SSF52096">
    <property type="entry name" value="ClpP/crotonase"/>
    <property type="match status" value="1"/>
</dbReference>
<organism evidence="2 3">
    <name type="scientific">Variovorax boronicumulans</name>
    <dbReference type="NCBI Taxonomy" id="436515"/>
    <lineage>
        <taxon>Bacteria</taxon>
        <taxon>Pseudomonadati</taxon>
        <taxon>Pseudomonadota</taxon>
        <taxon>Betaproteobacteria</taxon>
        <taxon>Burkholderiales</taxon>
        <taxon>Comamonadaceae</taxon>
        <taxon>Variovorax</taxon>
    </lineage>
</organism>
<evidence type="ECO:0000256" key="1">
    <source>
        <dbReference type="ARBA" id="ARBA00005254"/>
    </source>
</evidence>
<evidence type="ECO:0000313" key="3">
    <source>
        <dbReference type="Proteomes" id="UP001244295"/>
    </source>
</evidence>
<protein>
    <submittedName>
        <fullName evidence="2">Enoyl-CoA hydratase/carnithine racemase</fullName>
    </submittedName>
</protein>
<sequence length="268" mass="28943">MSESPPPSSPSSPFSVELREEMRGPVMWLTIDRQERRNAINAAVLEGLSDALARANRDTAVRAVVLTGAGTRAFCAGADLQSGTSFKFDYAAPYQGMANLFRQARQSTVPLIARVNGACMAGGMGLMAMCDLAVASRQAVFGLPEVKVGVFPAQVLSVLGGLLPRRVLAEMCITGEPIDAAQALELKLVNRVSDDVDDSVDWLLGRLLDKSPAAIRRGLYTMKKIEAMAFEESMAFTESQIGLFALTEDAAEGQLAFREKRKPQWSGR</sequence>
<name>A0AAW8E614_9BURK</name>
<accession>A0AAW8E614</accession>
<reference evidence="2" key="1">
    <citation type="submission" date="2023-07" db="EMBL/GenBank/DDBJ databases">
        <title>Sorghum-associated microbial communities from plants grown in Nebraska, USA.</title>
        <authorList>
            <person name="Schachtman D."/>
        </authorList>
    </citation>
    <scope>NUCLEOTIDE SEQUENCE</scope>
    <source>
        <strain evidence="2">DS2795</strain>
    </source>
</reference>
<dbReference type="PANTHER" id="PTHR42964:SF1">
    <property type="entry name" value="POLYKETIDE BIOSYNTHESIS ENOYL-COA HYDRATASE PKSH-RELATED"/>
    <property type="match status" value="1"/>
</dbReference>
<dbReference type="Gene3D" id="3.90.226.10">
    <property type="entry name" value="2-enoyl-CoA Hydratase, Chain A, domain 1"/>
    <property type="match status" value="1"/>
</dbReference>
<dbReference type="RefSeq" id="WP_307582506.1">
    <property type="nucleotide sequence ID" value="NZ_JAUSRQ010000001.1"/>
</dbReference>
<dbReference type="GO" id="GO:0003824">
    <property type="term" value="F:catalytic activity"/>
    <property type="evidence" value="ECO:0007669"/>
    <property type="project" value="UniProtKB-ARBA"/>
</dbReference>
<dbReference type="Proteomes" id="UP001244295">
    <property type="component" value="Unassembled WGS sequence"/>
</dbReference>
<dbReference type="CDD" id="cd06558">
    <property type="entry name" value="crotonase-like"/>
    <property type="match status" value="1"/>
</dbReference>
<comment type="similarity">
    <text evidence="1">Belongs to the enoyl-CoA hydratase/isomerase family.</text>
</comment>
<evidence type="ECO:0000313" key="2">
    <source>
        <dbReference type="EMBL" id="MDP9927009.1"/>
    </source>
</evidence>
<dbReference type="AlphaFoldDB" id="A0AAW8E614"/>
<dbReference type="InterPro" id="IPR051683">
    <property type="entry name" value="Enoyl-CoA_Hydratase/Isomerase"/>
</dbReference>
<dbReference type="PANTHER" id="PTHR42964">
    <property type="entry name" value="ENOYL-COA HYDRATASE"/>
    <property type="match status" value="1"/>
</dbReference>
<gene>
    <name evidence="2" type="ORF">J2W25_006059</name>
</gene>
<dbReference type="InterPro" id="IPR001753">
    <property type="entry name" value="Enoyl-CoA_hydra/iso"/>
</dbReference>
<dbReference type="Pfam" id="PF00378">
    <property type="entry name" value="ECH_1"/>
    <property type="match status" value="1"/>
</dbReference>